<feature type="region of interest" description="Disordered" evidence="1">
    <location>
        <begin position="246"/>
        <end position="289"/>
    </location>
</feature>
<dbReference type="InterPro" id="IPR025558">
    <property type="entry name" value="DUF4283"/>
</dbReference>
<dbReference type="Pfam" id="PF14111">
    <property type="entry name" value="DUF4283"/>
    <property type="match status" value="1"/>
</dbReference>
<evidence type="ECO:0000313" key="4">
    <source>
        <dbReference type="Proteomes" id="UP000596660"/>
    </source>
</evidence>
<dbReference type="PANTHER" id="PTHR31286:SF167">
    <property type="entry name" value="OS09G0268800 PROTEIN"/>
    <property type="match status" value="1"/>
</dbReference>
<reference evidence="3" key="1">
    <citation type="journal article" date="2017" name="Nature">
        <title>The genome of Chenopodium quinoa.</title>
        <authorList>
            <person name="Jarvis D.E."/>
            <person name="Ho Y.S."/>
            <person name="Lightfoot D.J."/>
            <person name="Schmoeckel S.M."/>
            <person name="Li B."/>
            <person name="Borm T.J.A."/>
            <person name="Ohyanagi H."/>
            <person name="Mineta K."/>
            <person name="Michell C.T."/>
            <person name="Saber N."/>
            <person name="Kharbatia N.M."/>
            <person name="Rupper R.R."/>
            <person name="Sharp A.R."/>
            <person name="Dally N."/>
            <person name="Boughton B.A."/>
            <person name="Woo Y.H."/>
            <person name="Gao G."/>
            <person name="Schijlen E.G.W.M."/>
            <person name="Guo X."/>
            <person name="Momin A.A."/>
            <person name="Negrao S."/>
            <person name="Al-Babili S."/>
            <person name="Gehring C."/>
            <person name="Roessner U."/>
            <person name="Jung C."/>
            <person name="Murphy K."/>
            <person name="Arold S.T."/>
            <person name="Gojobori T."/>
            <person name="van der Linden C.G."/>
            <person name="van Loo E.N."/>
            <person name="Jellen E.N."/>
            <person name="Maughan P.J."/>
            <person name="Tester M."/>
        </authorList>
    </citation>
    <scope>NUCLEOTIDE SEQUENCE [LARGE SCALE GENOMIC DNA]</scope>
    <source>
        <strain evidence="3">cv. PI 614886</strain>
    </source>
</reference>
<keyword evidence="4" id="KW-1185">Reference proteome</keyword>
<dbReference type="InterPro" id="IPR040256">
    <property type="entry name" value="At4g02000-like"/>
</dbReference>
<sequence>MKRVKKNLWRLTDNVAICMIETNLFVIQFFDEADKVQVLEGRPWAFDNQLLLLQELIGDDQPSEMSFQFSPFWIMVLNVPFSRRNPRSSDSFGGFMEFDDSDPLGWEKFMRIKVMIDVTKLLRRGMKIAVGGENTKWVGVKYEQLGDSCYYFGRLDADREKEWRWVENLSRGKAQRRPLYSDPQAIRLGPPGAAVTDPKSKKEVLRPFQIQNGCESPFDDTIVDVTLPEITTTANTPNPHVLIASQSQPGEPNILLPLPGTKQSSSWKRVERRVSGNDFDTNMSDGGVA</sequence>
<organism evidence="3 4">
    <name type="scientific">Chenopodium quinoa</name>
    <name type="common">Quinoa</name>
    <dbReference type="NCBI Taxonomy" id="63459"/>
    <lineage>
        <taxon>Eukaryota</taxon>
        <taxon>Viridiplantae</taxon>
        <taxon>Streptophyta</taxon>
        <taxon>Embryophyta</taxon>
        <taxon>Tracheophyta</taxon>
        <taxon>Spermatophyta</taxon>
        <taxon>Magnoliopsida</taxon>
        <taxon>eudicotyledons</taxon>
        <taxon>Gunneridae</taxon>
        <taxon>Pentapetalae</taxon>
        <taxon>Caryophyllales</taxon>
        <taxon>Chenopodiaceae</taxon>
        <taxon>Chenopodioideae</taxon>
        <taxon>Atripliceae</taxon>
        <taxon>Chenopodium</taxon>
    </lineage>
</organism>
<evidence type="ECO:0000313" key="3">
    <source>
        <dbReference type="EnsemblPlants" id="AUR62032709-RA:cds"/>
    </source>
</evidence>
<dbReference type="PANTHER" id="PTHR31286">
    <property type="entry name" value="GLYCINE-RICH CELL WALL STRUCTURAL PROTEIN 1.8-LIKE"/>
    <property type="match status" value="1"/>
</dbReference>
<evidence type="ECO:0000259" key="2">
    <source>
        <dbReference type="Pfam" id="PF14111"/>
    </source>
</evidence>
<dbReference type="Proteomes" id="UP000596660">
    <property type="component" value="Unplaced"/>
</dbReference>
<feature type="domain" description="DUF4283" evidence="2">
    <location>
        <begin position="1"/>
        <end position="55"/>
    </location>
</feature>
<dbReference type="OMA" id="AICMIET"/>
<feature type="compositionally biased region" description="Polar residues" evidence="1">
    <location>
        <begin position="278"/>
        <end position="289"/>
    </location>
</feature>
<dbReference type="Gramene" id="AUR62032709-RA">
    <property type="protein sequence ID" value="AUR62032709-RA:cds"/>
    <property type="gene ID" value="AUR62032709"/>
</dbReference>
<name>A0A803MN58_CHEQI</name>
<protein>
    <recommendedName>
        <fullName evidence="2">DUF4283 domain-containing protein</fullName>
    </recommendedName>
</protein>
<reference evidence="3" key="2">
    <citation type="submission" date="2021-03" db="UniProtKB">
        <authorList>
            <consortium name="EnsemblPlants"/>
        </authorList>
    </citation>
    <scope>IDENTIFICATION</scope>
</reference>
<accession>A0A803MN58</accession>
<dbReference type="AlphaFoldDB" id="A0A803MN58"/>
<dbReference type="EnsemblPlants" id="AUR62032709-RA">
    <property type="protein sequence ID" value="AUR62032709-RA:cds"/>
    <property type="gene ID" value="AUR62032709"/>
</dbReference>
<evidence type="ECO:0000256" key="1">
    <source>
        <dbReference type="SAM" id="MobiDB-lite"/>
    </source>
</evidence>
<proteinExistence type="predicted"/>